<dbReference type="Proteomes" id="UP000286931">
    <property type="component" value="Unassembled WGS sequence"/>
</dbReference>
<dbReference type="InterPro" id="IPR027273">
    <property type="entry name" value="Neocarzinostatin-like"/>
</dbReference>
<accession>A0A401YW88</accession>
<reference evidence="3 4" key="1">
    <citation type="submission" date="2018-12" db="EMBL/GenBank/DDBJ databases">
        <title>Draft genome sequence of Embleya hyalina NBRC 13850T.</title>
        <authorList>
            <person name="Komaki H."/>
            <person name="Hosoyama A."/>
            <person name="Kimura A."/>
            <person name="Ichikawa N."/>
            <person name="Tamura T."/>
        </authorList>
    </citation>
    <scope>NUCLEOTIDE SEQUENCE [LARGE SCALE GENOMIC DNA]</scope>
    <source>
        <strain evidence="3 4">NBRC 13850</strain>
    </source>
</reference>
<feature type="region of interest" description="Disordered" evidence="1">
    <location>
        <begin position="316"/>
        <end position="359"/>
    </location>
</feature>
<dbReference type="SUPFAM" id="SSF49319">
    <property type="entry name" value="Actinoxanthin-like"/>
    <property type="match status" value="2"/>
</dbReference>
<comment type="caution">
    <text evidence="3">The sequence shown here is derived from an EMBL/GenBank/DDBJ whole genome shotgun (WGS) entry which is preliminary data.</text>
</comment>
<feature type="compositionally biased region" description="Gly residues" evidence="1">
    <location>
        <begin position="338"/>
        <end position="359"/>
    </location>
</feature>
<dbReference type="EMBL" id="BIFH01000030">
    <property type="protein sequence ID" value="GCD98877.1"/>
    <property type="molecule type" value="Genomic_DNA"/>
</dbReference>
<feature type="chain" id="PRO_5038882361" evidence="2">
    <location>
        <begin position="36"/>
        <end position="406"/>
    </location>
</feature>
<gene>
    <name evidence="3" type="ORF">EHYA_06588</name>
</gene>
<keyword evidence="4" id="KW-1185">Reference proteome</keyword>
<dbReference type="RefSeq" id="WP_126640755.1">
    <property type="nucleotide sequence ID" value="NZ_BIFH01000030.1"/>
</dbReference>
<sequence>MSTPRTRHPVHASPRARRMLTAAAAVGLSAAGVLAAPAVGAAPSASAPSTTAPTTAPTATVSRGAELAPGGDEITVTARGFAPGAKVTVALYGGDTVDAKGSRTLTADGNGFVATPLVVGTGFAPDAPAFEVRVGAEGGPTAKVALTFAVPAPTAAAPRSLRAATAAQAAQAPAAQAPAAAPRAAGGVTLTVTPNTGLDPAGASVTVKGSGYAAGSGNGIYVVFGPKEADWTTNAGNYGASKWIKAYGADGINPDGTFSVTLTDVKATYKNGAGKDVDCLKTECYVLTMAAHGSPDRSQDAFVKVAFKGGATTTAGTSAGTAGGNTGTGTTGSASTGGASGTTSGGAGGASGSTGGSGGTSGGGNLALTGPVGLATAGTVGAALVAAGTVAVVTTRRRRAAGPTAA</sequence>
<evidence type="ECO:0000256" key="1">
    <source>
        <dbReference type="SAM" id="MobiDB-lite"/>
    </source>
</evidence>
<dbReference type="OrthoDB" id="4451361at2"/>
<protein>
    <submittedName>
        <fullName evidence="3">Uncharacterized protein</fullName>
    </submittedName>
</protein>
<dbReference type="PROSITE" id="PS51318">
    <property type="entry name" value="TAT"/>
    <property type="match status" value="1"/>
</dbReference>
<dbReference type="AlphaFoldDB" id="A0A401YW88"/>
<organism evidence="3 4">
    <name type="scientific">Embleya hyalina</name>
    <dbReference type="NCBI Taxonomy" id="516124"/>
    <lineage>
        <taxon>Bacteria</taxon>
        <taxon>Bacillati</taxon>
        <taxon>Actinomycetota</taxon>
        <taxon>Actinomycetes</taxon>
        <taxon>Kitasatosporales</taxon>
        <taxon>Streptomycetaceae</taxon>
        <taxon>Embleya</taxon>
    </lineage>
</organism>
<dbReference type="Gene3D" id="2.60.40.230">
    <property type="entry name" value="Neocarzinostatin-like"/>
    <property type="match status" value="2"/>
</dbReference>
<dbReference type="InterPro" id="IPR006311">
    <property type="entry name" value="TAT_signal"/>
</dbReference>
<proteinExistence type="predicted"/>
<feature type="compositionally biased region" description="Gly residues" evidence="1">
    <location>
        <begin position="321"/>
        <end position="330"/>
    </location>
</feature>
<name>A0A401YW88_9ACTN</name>
<evidence type="ECO:0000256" key="2">
    <source>
        <dbReference type="SAM" id="SignalP"/>
    </source>
</evidence>
<evidence type="ECO:0000313" key="3">
    <source>
        <dbReference type="EMBL" id="GCD98877.1"/>
    </source>
</evidence>
<keyword evidence="2" id="KW-0732">Signal</keyword>
<evidence type="ECO:0000313" key="4">
    <source>
        <dbReference type="Proteomes" id="UP000286931"/>
    </source>
</evidence>
<feature type="signal peptide" evidence="2">
    <location>
        <begin position="1"/>
        <end position="35"/>
    </location>
</feature>